<dbReference type="SMART" id="SM01102">
    <property type="entry name" value="CRM1_C"/>
    <property type="match status" value="1"/>
</dbReference>
<dbReference type="InterPro" id="IPR040485">
    <property type="entry name" value="XPO1_repeat_3"/>
</dbReference>
<gene>
    <name evidence="8" type="ORF">MFLAVUS_001978</name>
</gene>
<keyword evidence="5" id="KW-0539">Nucleus</keyword>
<dbReference type="InterPro" id="IPR041235">
    <property type="entry name" value="Exp1_repeat_2"/>
</dbReference>
<dbReference type="InterPro" id="IPR011989">
    <property type="entry name" value="ARM-like"/>
</dbReference>
<accession>A0ABP9YP07</accession>
<dbReference type="PANTHER" id="PTHR11223:SF2">
    <property type="entry name" value="EXPORTIN-1"/>
    <property type="match status" value="1"/>
</dbReference>
<feature type="coiled-coil region" evidence="6">
    <location>
        <begin position="1024"/>
        <end position="1051"/>
    </location>
</feature>
<keyword evidence="9" id="KW-1185">Reference proteome</keyword>
<dbReference type="Proteomes" id="UP001473302">
    <property type="component" value="Unassembled WGS sequence"/>
</dbReference>
<dbReference type="InterPro" id="IPR013598">
    <property type="entry name" value="Exportin-1/Importin-b-like"/>
</dbReference>
<evidence type="ECO:0000256" key="5">
    <source>
        <dbReference type="ARBA" id="ARBA00023242"/>
    </source>
</evidence>
<evidence type="ECO:0000256" key="4">
    <source>
        <dbReference type="ARBA" id="ARBA00022927"/>
    </source>
</evidence>
<keyword evidence="6" id="KW-0175">Coiled coil</keyword>
<comment type="caution">
    <text evidence="8">The sequence shown here is derived from an EMBL/GenBank/DDBJ whole genome shotgun (WGS) entry which is preliminary data.</text>
</comment>
<keyword evidence="4" id="KW-0653">Protein transport</keyword>
<evidence type="ECO:0000313" key="8">
    <source>
        <dbReference type="EMBL" id="GAA5808587.1"/>
    </source>
</evidence>
<dbReference type="InterPro" id="IPR016024">
    <property type="entry name" value="ARM-type_fold"/>
</dbReference>
<dbReference type="InterPro" id="IPR014877">
    <property type="entry name" value="XPO1_C_dom"/>
</dbReference>
<feature type="domain" description="Importin N-terminal" evidence="7">
    <location>
        <begin position="35"/>
        <end position="101"/>
    </location>
</feature>
<dbReference type="Gene3D" id="1.25.10.10">
    <property type="entry name" value="Leucine-rich Repeat Variant"/>
    <property type="match status" value="1"/>
</dbReference>
<evidence type="ECO:0000256" key="2">
    <source>
        <dbReference type="ARBA" id="ARBA00009466"/>
    </source>
</evidence>
<evidence type="ECO:0000313" key="9">
    <source>
        <dbReference type="Proteomes" id="UP001473302"/>
    </source>
</evidence>
<dbReference type="Pfam" id="PF18787">
    <property type="entry name" value="CRM1_repeat_3"/>
    <property type="match status" value="1"/>
</dbReference>
<dbReference type="Pfam" id="PF18777">
    <property type="entry name" value="CRM1_repeat"/>
    <property type="match status" value="1"/>
</dbReference>
<dbReference type="Pfam" id="PF08767">
    <property type="entry name" value="CRM1_C"/>
    <property type="match status" value="1"/>
</dbReference>
<dbReference type="PROSITE" id="PS50166">
    <property type="entry name" value="IMPORTIN_B_NT"/>
    <property type="match status" value="1"/>
</dbReference>
<proteinExistence type="inferred from homology"/>
<reference evidence="8 9" key="1">
    <citation type="submission" date="2024-04" db="EMBL/GenBank/DDBJ databases">
        <title>genome sequences of Mucor flavus KT1a and Helicostylum pulchrum KT1b strains isolated from the surface of a dry-aged beef.</title>
        <authorList>
            <person name="Toyotome T."/>
            <person name="Hosono M."/>
            <person name="Torimaru M."/>
            <person name="Fukuda K."/>
            <person name="Mikami N."/>
        </authorList>
    </citation>
    <scope>NUCLEOTIDE SEQUENCE [LARGE SCALE GENOMIC DNA]</scope>
    <source>
        <strain evidence="8 9">KT1a</strain>
    </source>
</reference>
<dbReference type="Pfam" id="PF03810">
    <property type="entry name" value="IBN_N"/>
    <property type="match status" value="1"/>
</dbReference>
<dbReference type="Pfam" id="PF08389">
    <property type="entry name" value="Xpo1"/>
    <property type="match status" value="1"/>
</dbReference>
<evidence type="ECO:0000259" key="7">
    <source>
        <dbReference type="PROSITE" id="PS50166"/>
    </source>
</evidence>
<comment type="similarity">
    <text evidence="2">Belongs to the exportin family.</text>
</comment>
<keyword evidence="3" id="KW-0813">Transport</keyword>
<comment type="subcellular location">
    <subcellularLocation>
        <location evidence="1">Nucleus</location>
    </subcellularLocation>
</comment>
<dbReference type="SMART" id="SM00913">
    <property type="entry name" value="IBN_N"/>
    <property type="match status" value="1"/>
</dbReference>
<sequence length="1070" mass="122145">MAESILDFSKELDVALLDQVVMTFYTGSGTDQQRAQLLLTQFQDHDEAWTRADGILEHSKVPQTKFIALTILEKFIQTRWNTLQTDSRNAIRYFVVNVVVKVSSDETSLIKGRTYLNKLNMVLVQILKQDWPRNWPSFIPEIIASSKSNLSLCENNMAILKLLSEEIFDYSAEQMTQLKTSNLRQSICNEFSEIFRLCKEVLEKATKPSLIKATLETLLRFLSWIPLGYIFETDLLQTLEKFFESQNYRNITLKCLTEIGSLSVGSSYGEKIISLFTSVMTSVNNMIPPSTDFCAIYENSSDDDQEFVQNLAIFLTSFLASHVQTIEQAQGTHDLLINSHYYLIKISRVEDREIFKICLEYWAQLVQSLFEEGIAAVGFNPALFHAGNRPRMRKDLYEQVLSSLRVVMIERMVKPEEVLIVENDEGEIVRESLKESDTIVLYKSMKEVLVYLTNFDVADTEEIMTAKLARQMDGSEWSWQNINQLCWAIGSISGAMNEETEKRFLVTVIKELLSLVEMKRGKDNKAVVASNIMYTVGQYPRFLKAHWKFLKTVINKLFEFMHESHEGVQDMACDTFIKISQECKRHFVAQQVGEVRPFVEEIIETIDHITSDLSPQQIHTFYEAVGYMISAQTSKPSQERLISKFMYMPNSAWRSIISTIKQSDQALNNAGQIKVLSNVLKTNVSACLSVGPGFISQLSQIYMDLLTLYRSVGAVVSQNVAEQGPVAVKTPKVRGLRTIKKDILKLIDTYIECADDLDTVNDNMINPFCEVVLSDYNSSVDIARDPEVLDVIATMVNKLGAMMTPRISLILEAAFEPTLNMITKDFAEYPEIRTGFYNMLRAINAKCFPAYLAMLELAPAQFKMFIDSIVWGFKHTMRDIADISLNICEEVINNVSRTDPNIAGAFYQSYYLSILQDIFFVLTDRDHKSGFKGQTEVLARLFNLVTSNQIQVPLFEPSQVSDPNITNAKFLEEYVSALLQNAFPHLQSNQIKVFVMAMLEYNTTPPKFKLEVRDFLIQLKEFAGENAELFLEEKEAEMEEKRKQEREKALLIPGMIKPSELPAMEEDEAL</sequence>
<dbReference type="InterPro" id="IPR001494">
    <property type="entry name" value="Importin-beta_N"/>
</dbReference>
<dbReference type="InterPro" id="IPR045065">
    <property type="entry name" value="XPO1/5"/>
</dbReference>
<dbReference type="InterPro" id="IPR041123">
    <property type="entry name" value="CRM1_repeat"/>
</dbReference>
<protein>
    <recommendedName>
        <fullName evidence="7">Importin N-terminal domain-containing protein</fullName>
    </recommendedName>
</protein>
<evidence type="ECO:0000256" key="1">
    <source>
        <dbReference type="ARBA" id="ARBA00004123"/>
    </source>
</evidence>
<dbReference type="EMBL" id="BAABUK010000003">
    <property type="protein sequence ID" value="GAA5808587.1"/>
    <property type="molecule type" value="Genomic_DNA"/>
</dbReference>
<name>A0ABP9YP07_9FUNG</name>
<dbReference type="SUPFAM" id="SSF48371">
    <property type="entry name" value="ARM repeat"/>
    <property type="match status" value="1"/>
</dbReference>
<dbReference type="PANTHER" id="PTHR11223">
    <property type="entry name" value="EXPORTIN 1/5"/>
    <property type="match status" value="1"/>
</dbReference>
<organism evidence="8 9">
    <name type="scientific">Mucor flavus</name>
    <dbReference type="NCBI Taxonomy" id="439312"/>
    <lineage>
        <taxon>Eukaryota</taxon>
        <taxon>Fungi</taxon>
        <taxon>Fungi incertae sedis</taxon>
        <taxon>Mucoromycota</taxon>
        <taxon>Mucoromycotina</taxon>
        <taxon>Mucoromycetes</taxon>
        <taxon>Mucorales</taxon>
        <taxon>Mucorineae</taxon>
        <taxon>Mucoraceae</taxon>
        <taxon>Mucor</taxon>
    </lineage>
</organism>
<evidence type="ECO:0000256" key="6">
    <source>
        <dbReference type="SAM" id="Coils"/>
    </source>
</evidence>
<dbReference type="Pfam" id="PF18784">
    <property type="entry name" value="CRM1_repeat_2"/>
    <property type="match status" value="1"/>
</dbReference>
<evidence type="ECO:0000256" key="3">
    <source>
        <dbReference type="ARBA" id="ARBA00022448"/>
    </source>
</evidence>